<feature type="region of interest" description="Disordered" evidence="1">
    <location>
        <begin position="62"/>
        <end position="100"/>
    </location>
</feature>
<gene>
    <name evidence="2" type="ORF">Q664_25815</name>
</gene>
<evidence type="ECO:0000313" key="3">
    <source>
        <dbReference type="Proteomes" id="UP000028547"/>
    </source>
</evidence>
<dbReference type="EMBL" id="JPMI01000173">
    <property type="protein sequence ID" value="KFA90883.1"/>
    <property type="molecule type" value="Genomic_DNA"/>
</dbReference>
<organism evidence="2 3">
    <name type="scientific">Archangium violaceum Cb vi76</name>
    <dbReference type="NCBI Taxonomy" id="1406225"/>
    <lineage>
        <taxon>Bacteria</taxon>
        <taxon>Pseudomonadati</taxon>
        <taxon>Myxococcota</taxon>
        <taxon>Myxococcia</taxon>
        <taxon>Myxococcales</taxon>
        <taxon>Cystobacterineae</taxon>
        <taxon>Archangiaceae</taxon>
        <taxon>Archangium</taxon>
    </lineage>
</organism>
<dbReference type="AlphaFoldDB" id="A0A084SQZ8"/>
<proteinExistence type="predicted"/>
<evidence type="ECO:0000313" key="2">
    <source>
        <dbReference type="EMBL" id="KFA90883.1"/>
    </source>
</evidence>
<evidence type="ECO:0000256" key="1">
    <source>
        <dbReference type="SAM" id="MobiDB-lite"/>
    </source>
</evidence>
<accession>A0A084SQZ8</accession>
<comment type="caution">
    <text evidence="2">The sequence shown here is derived from an EMBL/GenBank/DDBJ whole genome shotgun (WGS) entry which is preliminary data.</text>
</comment>
<dbReference type="RefSeq" id="WP_043400806.1">
    <property type="nucleotide sequence ID" value="NZ_JPMI01000173.1"/>
</dbReference>
<protein>
    <recommendedName>
        <fullName evidence="4">Transporter</fullName>
    </recommendedName>
</protein>
<feature type="compositionally biased region" description="Low complexity" evidence="1">
    <location>
        <begin position="90"/>
        <end position="100"/>
    </location>
</feature>
<name>A0A084SQZ8_9BACT</name>
<evidence type="ECO:0008006" key="4">
    <source>
        <dbReference type="Google" id="ProtNLM"/>
    </source>
</evidence>
<reference evidence="2 3" key="1">
    <citation type="submission" date="2014-07" db="EMBL/GenBank/DDBJ databases">
        <title>Draft Genome Sequence of Gephyronic Acid Producer, Cystobacter violaceus Strain Cb vi76.</title>
        <authorList>
            <person name="Stevens D.C."/>
            <person name="Young J."/>
            <person name="Carmichael R."/>
            <person name="Tan J."/>
            <person name="Taylor R.E."/>
        </authorList>
    </citation>
    <scope>NUCLEOTIDE SEQUENCE [LARGE SCALE GENOMIC DNA]</scope>
    <source>
        <strain evidence="2 3">Cb vi76</strain>
    </source>
</reference>
<dbReference type="Proteomes" id="UP000028547">
    <property type="component" value="Unassembled WGS sequence"/>
</dbReference>
<feature type="region of interest" description="Disordered" evidence="1">
    <location>
        <begin position="126"/>
        <end position="149"/>
    </location>
</feature>
<sequence length="366" mass="38570">MLQPLVALLAVASLGTAGGTATPPRCTVDSEAGQVTILRDEDCAELTRLREERDSLRQRLLEVQRESGESATGGSGEEGLSEPPPPPPAAAVEASPPEVPSAVTEELRALRREVAELRQSLSEAEARRAAAVEAPKAEQPAREEKSEREQALELLRNTDMLTVQNANPAERQVLGEVNVANRTQTGEVGFVLEPQVRVGTPWNVEFGAGAQLQNLAGEQEGTTGAVSAYALGQLVDEKGARPRFSLWGQVTSPQGDEGVSAEARVLATKTFGQTRLHGNVGYSARQDSADDYLLGLAADHPIGDRLLLQGDAYFVNPLGADEASVNASVGTGLRVGRAFVVTGAVGVNATSDDVAPRLLFGVLGRI</sequence>